<evidence type="ECO:0000313" key="2">
    <source>
        <dbReference type="Proteomes" id="UP000250275"/>
    </source>
</evidence>
<reference evidence="1 2" key="1">
    <citation type="submission" date="2015-07" db="EMBL/GenBank/DDBJ databases">
        <title>The genome of Eufriesea mexicana.</title>
        <authorList>
            <person name="Pan H."/>
            <person name="Kapheim K."/>
        </authorList>
    </citation>
    <scope>NUCLEOTIDE SEQUENCE [LARGE SCALE GENOMIC DNA]</scope>
    <source>
        <strain evidence="1">0111107269</strain>
        <tissue evidence="1">Whole body</tissue>
    </source>
</reference>
<dbReference type="Proteomes" id="UP000250275">
    <property type="component" value="Unassembled WGS sequence"/>
</dbReference>
<dbReference type="EMBL" id="KQ760945">
    <property type="protein sequence ID" value="OAD58606.1"/>
    <property type="molecule type" value="Genomic_DNA"/>
</dbReference>
<keyword evidence="2" id="KW-1185">Reference proteome</keyword>
<name>A0A310SMM5_9HYME</name>
<protein>
    <submittedName>
        <fullName evidence="1">Uncharacterized protein</fullName>
    </submittedName>
</protein>
<evidence type="ECO:0000313" key="1">
    <source>
        <dbReference type="EMBL" id="OAD58606.1"/>
    </source>
</evidence>
<proteinExistence type="predicted"/>
<dbReference type="AlphaFoldDB" id="A0A310SMM5"/>
<accession>A0A310SMM5</accession>
<sequence length="163" mass="17474">MLAATIAKGRDLCFVPGLLVHSSVGPVLERDTIGRSGSYIYTGSGGFPRTCEKVLYLKPPQSWNPSSGEVENDGRHRIEGDTWNGMASDGDLDASWTAIAETRSAIGVELSRSKLQKCGRGRKRAKNGTGEELWIAGVGPRPQEWPGGYPGDLGEVLARGRSC</sequence>
<gene>
    <name evidence="1" type="ORF">WN48_10692</name>
</gene>
<organism evidence="1 2">
    <name type="scientific">Eufriesea mexicana</name>
    <dbReference type="NCBI Taxonomy" id="516756"/>
    <lineage>
        <taxon>Eukaryota</taxon>
        <taxon>Metazoa</taxon>
        <taxon>Ecdysozoa</taxon>
        <taxon>Arthropoda</taxon>
        <taxon>Hexapoda</taxon>
        <taxon>Insecta</taxon>
        <taxon>Pterygota</taxon>
        <taxon>Neoptera</taxon>
        <taxon>Endopterygota</taxon>
        <taxon>Hymenoptera</taxon>
        <taxon>Apocrita</taxon>
        <taxon>Aculeata</taxon>
        <taxon>Apoidea</taxon>
        <taxon>Anthophila</taxon>
        <taxon>Apidae</taxon>
        <taxon>Eufriesea</taxon>
    </lineage>
</organism>